<dbReference type="Proteomes" id="UP000199355">
    <property type="component" value="Unassembled WGS sequence"/>
</dbReference>
<comment type="subunit">
    <text evidence="13">Homodimer.</text>
</comment>
<evidence type="ECO:0000313" key="16">
    <source>
        <dbReference type="EMBL" id="SDF36611.1"/>
    </source>
</evidence>
<evidence type="ECO:0000313" key="17">
    <source>
        <dbReference type="Proteomes" id="UP000199355"/>
    </source>
</evidence>
<dbReference type="Gene3D" id="3.20.20.70">
    <property type="entry name" value="Aldolase class I"/>
    <property type="match status" value="1"/>
</dbReference>
<keyword evidence="8 13" id="KW-0479">Metal-binding</keyword>
<evidence type="ECO:0000256" key="13">
    <source>
        <dbReference type="HAMAP-Rule" id="MF_01694"/>
    </source>
</evidence>
<dbReference type="SFLD" id="SFLDG01060">
    <property type="entry name" value="BATS_domain_containing"/>
    <property type="match status" value="1"/>
</dbReference>
<keyword evidence="6 13" id="KW-0949">S-adenosyl-L-methionine</keyword>
<dbReference type="HAMAP" id="MF_01694">
    <property type="entry name" value="BioB"/>
    <property type="match status" value="1"/>
</dbReference>
<proteinExistence type="inferred from homology"/>
<dbReference type="RefSeq" id="WP_092153060.1">
    <property type="nucleotide sequence ID" value="NZ_FNBX01000004.1"/>
</dbReference>
<comment type="similarity">
    <text evidence="2 13">Belongs to the radical SAM superfamily. Biotin synthase family.</text>
</comment>
<comment type="cofactor">
    <cofactor evidence="13 14">
        <name>[4Fe-4S] cluster</name>
        <dbReference type="ChEBI" id="CHEBI:49883"/>
    </cofactor>
    <text evidence="13 14">Binds 1 [4Fe-4S] cluster. The cluster is coordinated with 3 cysteines and an exchangeable S-adenosyl-L-methionine.</text>
</comment>
<dbReference type="NCBIfam" id="TIGR00433">
    <property type="entry name" value="bioB"/>
    <property type="match status" value="1"/>
</dbReference>
<comment type="catalytic activity">
    <reaction evidence="12 13">
        <text>(4R,5S)-dethiobiotin + (sulfur carrier)-SH + 2 reduced [2Fe-2S]-[ferredoxin] + 2 S-adenosyl-L-methionine = (sulfur carrier)-H + biotin + 2 5'-deoxyadenosine + 2 L-methionine + 2 oxidized [2Fe-2S]-[ferredoxin]</text>
        <dbReference type="Rhea" id="RHEA:22060"/>
        <dbReference type="Rhea" id="RHEA-COMP:10000"/>
        <dbReference type="Rhea" id="RHEA-COMP:10001"/>
        <dbReference type="Rhea" id="RHEA-COMP:14737"/>
        <dbReference type="Rhea" id="RHEA-COMP:14739"/>
        <dbReference type="ChEBI" id="CHEBI:17319"/>
        <dbReference type="ChEBI" id="CHEBI:29917"/>
        <dbReference type="ChEBI" id="CHEBI:33737"/>
        <dbReference type="ChEBI" id="CHEBI:33738"/>
        <dbReference type="ChEBI" id="CHEBI:57586"/>
        <dbReference type="ChEBI" id="CHEBI:57844"/>
        <dbReference type="ChEBI" id="CHEBI:59789"/>
        <dbReference type="ChEBI" id="CHEBI:64428"/>
        <dbReference type="ChEBI" id="CHEBI:149473"/>
        <dbReference type="EC" id="2.8.1.6"/>
    </reaction>
</comment>
<accession>A0A1G7KHP5</accession>
<evidence type="ECO:0000256" key="14">
    <source>
        <dbReference type="PIRSR" id="PIRSR001619-1"/>
    </source>
</evidence>
<feature type="domain" description="Radical SAM core" evidence="15">
    <location>
        <begin position="35"/>
        <end position="264"/>
    </location>
</feature>
<dbReference type="PROSITE" id="PS51918">
    <property type="entry name" value="RADICAL_SAM"/>
    <property type="match status" value="1"/>
</dbReference>
<keyword evidence="5 13" id="KW-0808">Transferase</keyword>
<dbReference type="CDD" id="cd01335">
    <property type="entry name" value="Radical_SAM"/>
    <property type="match status" value="1"/>
</dbReference>
<dbReference type="AlphaFoldDB" id="A0A1G7KHP5"/>
<dbReference type="InterPro" id="IPR007197">
    <property type="entry name" value="rSAM"/>
</dbReference>
<dbReference type="Pfam" id="PF04055">
    <property type="entry name" value="Radical_SAM"/>
    <property type="match status" value="1"/>
</dbReference>
<dbReference type="OrthoDB" id="9786826at2"/>
<feature type="binding site" evidence="13 14">
    <location>
        <position position="60"/>
    </location>
    <ligand>
        <name>[4Fe-4S] cluster</name>
        <dbReference type="ChEBI" id="CHEBI:49883"/>
        <note>4Fe-4S-S-AdoMet</note>
    </ligand>
</feature>
<dbReference type="SFLD" id="SFLDS00029">
    <property type="entry name" value="Radical_SAM"/>
    <property type="match status" value="1"/>
</dbReference>
<dbReference type="EC" id="2.8.1.6" evidence="3 13"/>
<dbReference type="InterPro" id="IPR010722">
    <property type="entry name" value="BATS_dom"/>
</dbReference>
<gene>
    <name evidence="13" type="primary">bioB</name>
    <name evidence="16" type="ORF">SAMN05192586_104107</name>
</gene>
<feature type="binding site" evidence="13 14">
    <location>
        <position position="57"/>
    </location>
    <ligand>
        <name>[4Fe-4S] cluster</name>
        <dbReference type="ChEBI" id="CHEBI:49883"/>
        <note>4Fe-4S-S-AdoMet</note>
    </ligand>
</feature>
<dbReference type="Pfam" id="PF06968">
    <property type="entry name" value="BATS"/>
    <property type="match status" value="1"/>
</dbReference>
<reference evidence="17" key="1">
    <citation type="submission" date="2016-10" db="EMBL/GenBank/DDBJ databases">
        <authorList>
            <person name="Varghese N."/>
            <person name="Submissions S."/>
        </authorList>
    </citation>
    <scope>NUCLEOTIDE SEQUENCE [LARGE SCALE GENOMIC DNA]</scope>
    <source>
        <strain evidence="17">KHC7</strain>
    </source>
</reference>
<evidence type="ECO:0000256" key="11">
    <source>
        <dbReference type="ARBA" id="ARBA00023014"/>
    </source>
</evidence>
<evidence type="ECO:0000256" key="5">
    <source>
        <dbReference type="ARBA" id="ARBA00022679"/>
    </source>
</evidence>
<comment type="cofactor">
    <cofactor evidence="13">
        <name>[2Fe-2S] cluster</name>
        <dbReference type="ChEBI" id="CHEBI:190135"/>
    </cofactor>
    <text evidence="13">Binds 1 [2Fe-2S] cluster. The cluster is coordinated with 3 cysteines and 1 arginine.</text>
</comment>
<keyword evidence="11 13" id="KW-0411">Iron-sulfur</keyword>
<sequence>MKDLLSVGTPAQALDLLALPLPRLMERAAALREAAFGRRIVLCAIINARSGNCAMDCRFCSQSRHNHTPIDVFPLLSDQELRGRILHLATLPVAHIGVVTSGAALSGEEFARLRALIAGLPAEVRPRVCASLGRLTEAQLTELAAAGLGRYHHNLETSRAYYSRVCTTQTWEQRRETVLRGMRAGFTACTGGLFGLGESWEDRVAFAFSLKELGVRQVPMNFLHPHPQTPLAGQKPLSAEEALRIVAVFRHILPTATLRICGGRPLVLGERQAEVFAAGANALMTGDYLTTHGQGLENDLQMLADLGLEVDGDGVCAAAS</sequence>
<feature type="binding site" evidence="13 14">
    <location>
        <position position="129"/>
    </location>
    <ligand>
        <name>[2Fe-2S] cluster</name>
        <dbReference type="ChEBI" id="CHEBI:190135"/>
    </ligand>
</feature>
<dbReference type="PIRSF" id="PIRSF001619">
    <property type="entry name" value="Biotin_synth"/>
    <property type="match status" value="1"/>
</dbReference>
<dbReference type="STRING" id="571438.SAMN05192586_104107"/>
<dbReference type="PANTHER" id="PTHR22976">
    <property type="entry name" value="BIOTIN SYNTHASE"/>
    <property type="match status" value="1"/>
</dbReference>
<dbReference type="GO" id="GO:0051539">
    <property type="term" value="F:4 iron, 4 sulfur cluster binding"/>
    <property type="evidence" value="ECO:0007669"/>
    <property type="project" value="UniProtKB-KW"/>
</dbReference>
<dbReference type="GO" id="GO:0009102">
    <property type="term" value="P:biotin biosynthetic process"/>
    <property type="evidence" value="ECO:0007669"/>
    <property type="project" value="UniProtKB-UniRule"/>
</dbReference>
<dbReference type="InterPro" id="IPR024177">
    <property type="entry name" value="Biotin_synthase"/>
</dbReference>
<feature type="binding site" evidence="13 14">
    <location>
        <position position="259"/>
    </location>
    <ligand>
        <name>[2Fe-2S] cluster</name>
        <dbReference type="ChEBI" id="CHEBI:190135"/>
    </ligand>
</feature>
<organism evidence="16 17">
    <name type="scientific">Desulfovibrio legallii</name>
    <dbReference type="NCBI Taxonomy" id="571438"/>
    <lineage>
        <taxon>Bacteria</taxon>
        <taxon>Pseudomonadati</taxon>
        <taxon>Thermodesulfobacteriota</taxon>
        <taxon>Desulfovibrionia</taxon>
        <taxon>Desulfovibrionales</taxon>
        <taxon>Desulfovibrionaceae</taxon>
        <taxon>Desulfovibrio</taxon>
    </lineage>
</organism>
<keyword evidence="7 13" id="KW-0001">2Fe-2S</keyword>
<keyword evidence="9 13" id="KW-0093">Biotin biosynthesis</keyword>
<comment type="function">
    <text evidence="13">Catalyzes the conversion of dethiobiotin (DTB) to biotin by the insertion of a sulfur atom into dethiobiotin via a radical-based mechanism.</text>
</comment>
<protein>
    <recommendedName>
        <fullName evidence="3 13">Biotin synthase</fullName>
        <ecNumber evidence="3 13">2.8.1.6</ecNumber>
    </recommendedName>
</protein>
<evidence type="ECO:0000256" key="1">
    <source>
        <dbReference type="ARBA" id="ARBA00004942"/>
    </source>
</evidence>
<dbReference type="SMART" id="SM00729">
    <property type="entry name" value="Elp3"/>
    <property type="match status" value="1"/>
</dbReference>
<evidence type="ECO:0000256" key="12">
    <source>
        <dbReference type="ARBA" id="ARBA00051157"/>
    </source>
</evidence>
<evidence type="ECO:0000256" key="10">
    <source>
        <dbReference type="ARBA" id="ARBA00023004"/>
    </source>
</evidence>
<evidence type="ECO:0000256" key="2">
    <source>
        <dbReference type="ARBA" id="ARBA00010765"/>
    </source>
</evidence>
<evidence type="ECO:0000256" key="7">
    <source>
        <dbReference type="ARBA" id="ARBA00022714"/>
    </source>
</evidence>
<evidence type="ECO:0000256" key="8">
    <source>
        <dbReference type="ARBA" id="ARBA00022723"/>
    </source>
</evidence>
<keyword evidence="4 13" id="KW-0004">4Fe-4S</keyword>
<evidence type="ECO:0000256" key="9">
    <source>
        <dbReference type="ARBA" id="ARBA00022756"/>
    </source>
</evidence>
<comment type="cofactor">
    <cofactor evidence="14">
        <name>[2Fe-2S] cluster</name>
        <dbReference type="ChEBI" id="CHEBI:190135"/>
    </cofactor>
    <text evidence="14">Binds 1 [2Fe-2S] cluster. The cluster is coordinated with 3 cysteines and 1 arginine.</text>
</comment>
<dbReference type="SFLD" id="SFLDG01278">
    <property type="entry name" value="biotin_synthase_like"/>
    <property type="match status" value="1"/>
</dbReference>
<dbReference type="InterPro" id="IPR002684">
    <property type="entry name" value="Biotin_synth/BioAB"/>
</dbReference>
<keyword evidence="17" id="KW-1185">Reference proteome</keyword>
<evidence type="ECO:0000256" key="6">
    <source>
        <dbReference type="ARBA" id="ARBA00022691"/>
    </source>
</evidence>
<dbReference type="InterPro" id="IPR006638">
    <property type="entry name" value="Elp3/MiaA/NifB-like_rSAM"/>
</dbReference>
<comment type="pathway">
    <text evidence="1 13">Cofactor biosynthesis; biotin biosynthesis; biotin from 7,8-diaminononanoate: step 2/2.</text>
</comment>
<feature type="binding site" evidence="13 14">
    <location>
        <position position="189"/>
    </location>
    <ligand>
        <name>[2Fe-2S] cluster</name>
        <dbReference type="ChEBI" id="CHEBI:190135"/>
    </ligand>
</feature>
<dbReference type="EMBL" id="FNBX01000004">
    <property type="protein sequence ID" value="SDF36611.1"/>
    <property type="molecule type" value="Genomic_DNA"/>
</dbReference>
<dbReference type="PANTHER" id="PTHR22976:SF2">
    <property type="entry name" value="BIOTIN SYNTHASE, MITOCHONDRIAL"/>
    <property type="match status" value="1"/>
</dbReference>
<evidence type="ECO:0000256" key="4">
    <source>
        <dbReference type="ARBA" id="ARBA00022485"/>
    </source>
</evidence>
<dbReference type="SUPFAM" id="SSF102114">
    <property type="entry name" value="Radical SAM enzymes"/>
    <property type="match status" value="1"/>
</dbReference>
<comment type="caution">
    <text evidence="13">Lacks conserved residue(s) required for the propagation of feature annotation.</text>
</comment>
<dbReference type="GO" id="GO:0051537">
    <property type="term" value="F:2 iron, 2 sulfur cluster binding"/>
    <property type="evidence" value="ECO:0007669"/>
    <property type="project" value="UniProtKB-KW"/>
</dbReference>
<keyword evidence="10 13" id="KW-0408">Iron</keyword>
<evidence type="ECO:0000256" key="3">
    <source>
        <dbReference type="ARBA" id="ARBA00012236"/>
    </source>
</evidence>
<dbReference type="InterPro" id="IPR013785">
    <property type="entry name" value="Aldolase_TIM"/>
</dbReference>
<dbReference type="SMART" id="SM00876">
    <property type="entry name" value="BATS"/>
    <property type="match status" value="1"/>
</dbReference>
<dbReference type="GO" id="GO:0004076">
    <property type="term" value="F:biotin synthase activity"/>
    <property type="evidence" value="ECO:0007669"/>
    <property type="project" value="UniProtKB-UniRule"/>
</dbReference>
<dbReference type="GO" id="GO:0005506">
    <property type="term" value="F:iron ion binding"/>
    <property type="evidence" value="ECO:0007669"/>
    <property type="project" value="UniProtKB-UniRule"/>
</dbReference>
<dbReference type="InterPro" id="IPR058240">
    <property type="entry name" value="rSAM_sf"/>
</dbReference>
<name>A0A1G7KHP5_9BACT</name>
<feature type="binding site" evidence="13 14">
    <location>
        <position position="53"/>
    </location>
    <ligand>
        <name>[4Fe-4S] cluster</name>
        <dbReference type="ChEBI" id="CHEBI:49883"/>
        <note>4Fe-4S-S-AdoMet</note>
    </ligand>
</feature>
<dbReference type="UniPathway" id="UPA00078">
    <property type="reaction ID" value="UER00162"/>
</dbReference>
<evidence type="ECO:0000259" key="15">
    <source>
        <dbReference type="PROSITE" id="PS51918"/>
    </source>
</evidence>